<evidence type="ECO:0000256" key="2">
    <source>
        <dbReference type="HAMAP-Rule" id="MF_00048"/>
    </source>
</evidence>
<comment type="similarity">
    <text evidence="1 2">Belongs to the UPF0102 family.</text>
</comment>
<dbReference type="Proteomes" id="UP000460221">
    <property type="component" value="Unassembled WGS sequence"/>
</dbReference>
<reference evidence="3 4" key="1">
    <citation type="submission" date="2019-11" db="EMBL/GenBank/DDBJ databases">
        <authorList>
            <person name="Jiang L.-Q."/>
        </authorList>
    </citation>
    <scope>NUCLEOTIDE SEQUENCE [LARGE SCALE GENOMIC DNA]</scope>
    <source>
        <strain evidence="3 4">YIM 132087</strain>
    </source>
</reference>
<dbReference type="PANTHER" id="PTHR34039:SF1">
    <property type="entry name" value="UPF0102 PROTEIN YRAN"/>
    <property type="match status" value="1"/>
</dbReference>
<dbReference type="Gene3D" id="3.40.1350.10">
    <property type="match status" value="1"/>
</dbReference>
<organism evidence="3 4">
    <name type="scientific">Nakamurella alba</name>
    <dbReference type="NCBI Taxonomy" id="2665158"/>
    <lineage>
        <taxon>Bacteria</taxon>
        <taxon>Bacillati</taxon>
        <taxon>Actinomycetota</taxon>
        <taxon>Actinomycetes</taxon>
        <taxon>Nakamurellales</taxon>
        <taxon>Nakamurellaceae</taxon>
        <taxon>Nakamurella</taxon>
    </lineage>
</organism>
<proteinExistence type="inferred from homology"/>
<dbReference type="NCBIfam" id="NF009154">
    <property type="entry name" value="PRK12497.3-3"/>
    <property type="match status" value="1"/>
</dbReference>
<dbReference type="PANTHER" id="PTHR34039">
    <property type="entry name" value="UPF0102 PROTEIN YRAN"/>
    <property type="match status" value="1"/>
</dbReference>
<dbReference type="HAMAP" id="MF_00048">
    <property type="entry name" value="UPF0102"/>
    <property type="match status" value="1"/>
</dbReference>
<name>A0A7K1FRB7_9ACTN</name>
<evidence type="ECO:0000313" key="3">
    <source>
        <dbReference type="EMBL" id="MTD16687.1"/>
    </source>
</evidence>
<dbReference type="InterPro" id="IPR003509">
    <property type="entry name" value="UPF0102_YraN-like"/>
</dbReference>
<comment type="caution">
    <text evidence="3">The sequence shown here is derived from an EMBL/GenBank/DDBJ whole genome shotgun (WGS) entry which is preliminary data.</text>
</comment>
<protein>
    <recommendedName>
        <fullName evidence="2">UPF0102 protein GIS00_22380</fullName>
    </recommendedName>
</protein>
<accession>A0A7K1FRB7</accession>
<evidence type="ECO:0000313" key="4">
    <source>
        <dbReference type="Proteomes" id="UP000460221"/>
    </source>
</evidence>
<dbReference type="EMBL" id="WLYK01000011">
    <property type="protein sequence ID" value="MTD16687.1"/>
    <property type="molecule type" value="Genomic_DNA"/>
</dbReference>
<dbReference type="CDD" id="cd20736">
    <property type="entry name" value="PoNe_Nuclease"/>
    <property type="match status" value="1"/>
</dbReference>
<dbReference type="GO" id="GO:0003676">
    <property type="term" value="F:nucleic acid binding"/>
    <property type="evidence" value="ECO:0007669"/>
    <property type="project" value="InterPro"/>
</dbReference>
<dbReference type="Pfam" id="PF02021">
    <property type="entry name" value="UPF0102"/>
    <property type="match status" value="1"/>
</dbReference>
<gene>
    <name evidence="3" type="ORF">GIS00_22380</name>
</gene>
<dbReference type="InterPro" id="IPR011335">
    <property type="entry name" value="Restrct_endonuc-II-like"/>
</dbReference>
<dbReference type="AlphaFoldDB" id="A0A7K1FRB7"/>
<dbReference type="SUPFAM" id="SSF52980">
    <property type="entry name" value="Restriction endonuclease-like"/>
    <property type="match status" value="1"/>
</dbReference>
<evidence type="ECO:0000256" key="1">
    <source>
        <dbReference type="ARBA" id="ARBA00006738"/>
    </source>
</evidence>
<sequence length="118" mass="12987">MTKDELGRWGEDLAARHLEDTGLVVIARNWRCREGELDIVAADTDGRLVICEVKTRSGTGYGLPAEAVTAGKRRKLRRLAQLFAGEYGRGWMSFRFDVVSVLAPPGATPTITHLAEAF</sequence>
<keyword evidence="4" id="KW-1185">Reference proteome</keyword>
<dbReference type="InterPro" id="IPR011856">
    <property type="entry name" value="tRNA_endonuc-like_dom_sf"/>
</dbReference>